<feature type="transmembrane region" description="Helical" evidence="1">
    <location>
        <begin position="6"/>
        <end position="39"/>
    </location>
</feature>
<sequence>MIGIIGIIIALGLLIVLAYRGLSILIIAPVTALIAVLFAGDVPIMATYTQIFMPAAGNFIIQFFPLFLLGALFGKLMEDSGSAQAMARGIVARLGAQQAMLAVVLACGVLTYGGVSLFVVAFAVYPIAVQLFREANIPKRLIPATIALGAFTFTMTALPGTPAIQNAIPMPFFGTTPFAAPGLGLISGLIMFGLGQLWLTRRAAQARAAGEGYGQAPEQPFERSAELREHALGDGFDIAEMDEKKQEPKVAPPSFAVAIAPLVLVIGLNFALVSFVIPNWDTSYLEQPEFGGVSLAAVRGIWAIVIALTASIIALIALNYKRIEKLSTTLDKGADASVLPIFNTASQVGFGAVIAALPGFLIIRDAVMALGGDNPLVALAVSVGLLSGITGSASGGMSIVLQTLGDTFVSQAEASGIALDLMHRVTVVAAGGIDSLPHSGAVITLLAICGLTHRESYLDILMVAVIIPVAALIALITLGTMFGAF</sequence>
<feature type="transmembrane region" description="Helical" evidence="1">
    <location>
        <begin position="341"/>
        <end position="363"/>
    </location>
</feature>
<dbReference type="GO" id="GO:0005886">
    <property type="term" value="C:plasma membrane"/>
    <property type="evidence" value="ECO:0007669"/>
    <property type="project" value="TreeGrafter"/>
</dbReference>
<feature type="transmembrane region" description="Helical" evidence="1">
    <location>
        <begin position="460"/>
        <end position="482"/>
    </location>
</feature>
<feature type="transmembrane region" description="Helical" evidence="1">
    <location>
        <begin position="255"/>
        <end position="277"/>
    </location>
</feature>
<protein>
    <submittedName>
        <fullName evidence="2">Transporter</fullName>
    </submittedName>
</protein>
<proteinExistence type="predicted"/>
<keyword evidence="1" id="KW-0812">Transmembrane</keyword>
<dbReference type="GO" id="GO:0015128">
    <property type="term" value="F:gluconate transmembrane transporter activity"/>
    <property type="evidence" value="ECO:0007669"/>
    <property type="project" value="InterPro"/>
</dbReference>
<feature type="transmembrane region" description="Helical" evidence="1">
    <location>
        <begin position="297"/>
        <end position="320"/>
    </location>
</feature>
<evidence type="ECO:0000313" key="3">
    <source>
        <dbReference type="Proteomes" id="UP000220527"/>
    </source>
</evidence>
<keyword evidence="1" id="KW-1133">Transmembrane helix</keyword>
<feature type="transmembrane region" description="Helical" evidence="1">
    <location>
        <begin position="51"/>
        <end position="73"/>
    </location>
</feature>
<comment type="caution">
    <text evidence="2">The sequence shown here is derived from an EMBL/GenBank/DDBJ whole genome shotgun (WGS) entry which is preliminary data.</text>
</comment>
<organism evidence="2 3">
    <name type="scientific">Candidatus Viridilinea mediisalina</name>
    <dbReference type="NCBI Taxonomy" id="2024553"/>
    <lineage>
        <taxon>Bacteria</taxon>
        <taxon>Bacillati</taxon>
        <taxon>Chloroflexota</taxon>
        <taxon>Chloroflexia</taxon>
        <taxon>Chloroflexales</taxon>
        <taxon>Chloroflexineae</taxon>
        <taxon>Oscillochloridaceae</taxon>
        <taxon>Candidatus Viridilinea</taxon>
    </lineage>
</organism>
<dbReference type="PANTHER" id="PTHR30354:SF7">
    <property type="entry name" value="BLL7963 PROTEIN"/>
    <property type="match status" value="1"/>
</dbReference>
<keyword evidence="3" id="KW-1185">Reference proteome</keyword>
<feature type="transmembrane region" description="Helical" evidence="1">
    <location>
        <begin position="178"/>
        <end position="199"/>
    </location>
</feature>
<dbReference type="AlphaFoldDB" id="A0A2A6RMW0"/>
<dbReference type="EMBL" id="NQWI01000010">
    <property type="protein sequence ID" value="PDW04424.1"/>
    <property type="molecule type" value="Genomic_DNA"/>
</dbReference>
<feature type="transmembrane region" description="Helical" evidence="1">
    <location>
        <begin position="99"/>
        <end position="129"/>
    </location>
</feature>
<feature type="transmembrane region" description="Helical" evidence="1">
    <location>
        <begin position="375"/>
        <end position="401"/>
    </location>
</feature>
<evidence type="ECO:0000313" key="2">
    <source>
        <dbReference type="EMBL" id="PDW04424.1"/>
    </source>
</evidence>
<dbReference type="OrthoDB" id="86125at2"/>
<gene>
    <name evidence="2" type="ORF">CJ255_03880</name>
</gene>
<dbReference type="RefSeq" id="WP_097642792.1">
    <property type="nucleotide sequence ID" value="NZ_NQWI01000010.1"/>
</dbReference>
<reference evidence="3" key="1">
    <citation type="submission" date="2017-08" db="EMBL/GenBank/DDBJ databases">
        <authorList>
            <person name="Grouzdev D.S."/>
            <person name="Gaisin V.A."/>
            <person name="Rysina M.S."/>
            <person name="Gorlenko V.M."/>
        </authorList>
    </citation>
    <scope>NUCLEOTIDE SEQUENCE [LARGE SCALE GENOMIC DNA]</scope>
    <source>
        <strain evidence="3">Kir15-3F</strain>
    </source>
</reference>
<dbReference type="InterPro" id="IPR003474">
    <property type="entry name" value="Glcn_transporter"/>
</dbReference>
<accession>A0A2A6RMW0</accession>
<feature type="transmembrane region" description="Helical" evidence="1">
    <location>
        <begin position="141"/>
        <end position="158"/>
    </location>
</feature>
<evidence type="ECO:0000256" key="1">
    <source>
        <dbReference type="SAM" id="Phobius"/>
    </source>
</evidence>
<dbReference type="PANTHER" id="PTHR30354">
    <property type="entry name" value="GNT FAMILY GLUCONATE TRANSPORTER"/>
    <property type="match status" value="1"/>
</dbReference>
<dbReference type="Proteomes" id="UP000220527">
    <property type="component" value="Unassembled WGS sequence"/>
</dbReference>
<name>A0A2A6RMW0_9CHLR</name>
<keyword evidence="1" id="KW-0472">Membrane</keyword>